<evidence type="ECO:0000313" key="1">
    <source>
        <dbReference type="EMBL" id="GAA3678502.1"/>
    </source>
</evidence>
<protein>
    <submittedName>
        <fullName evidence="1">Uncharacterized protein</fullName>
    </submittedName>
</protein>
<accession>A0ABP7C3B1</accession>
<reference evidence="2" key="1">
    <citation type="journal article" date="2019" name="Int. J. Syst. Evol. Microbiol.">
        <title>The Global Catalogue of Microorganisms (GCM) 10K type strain sequencing project: providing services to taxonomists for standard genome sequencing and annotation.</title>
        <authorList>
            <consortium name="The Broad Institute Genomics Platform"/>
            <consortium name="The Broad Institute Genome Sequencing Center for Infectious Disease"/>
            <person name="Wu L."/>
            <person name="Ma J."/>
        </authorList>
    </citation>
    <scope>NUCLEOTIDE SEQUENCE [LARGE SCALE GENOMIC DNA]</scope>
    <source>
        <strain evidence="2">JCM 17494</strain>
    </source>
</reference>
<dbReference type="EMBL" id="BAABBE010000034">
    <property type="protein sequence ID" value="GAA3678502.1"/>
    <property type="molecule type" value="Genomic_DNA"/>
</dbReference>
<dbReference type="RefSeq" id="WP_346135637.1">
    <property type="nucleotide sequence ID" value="NZ_BAABBE010000034.1"/>
</dbReference>
<comment type="caution">
    <text evidence="1">The sequence shown here is derived from an EMBL/GenBank/DDBJ whole genome shotgun (WGS) entry which is preliminary data.</text>
</comment>
<gene>
    <name evidence="1" type="ORF">GCM10022267_76610</name>
</gene>
<proteinExistence type="predicted"/>
<dbReference type="Proteomes" id="UP001500711">
    <property type="component" value="Unassembled WGS sequence"/>
</dbReference>
<evidence type="ECO:0000313" key="2">
    <source>
        <dbReference type="Proteomes" id="UP001500711"/>
    </source>
</evidence>
<organism evidence="1 2">
    <name type="scientific">Lentzea roselyniae</name>
    <dbReference type="NCBI Taxonomy" id="531940"/>
    <lineage>
        <taxon>Bacteria</taxon>
        <taxon>Bacillati</taxon>
        <taxon>Actinomycetota</taxon>
        <taxon>Actinomycetes</taxon>
        <taxon>Pseudonocardiales</taxon>
        <taxon>Pseudonocardiaceae</taxon>
        <taxon>Lentzea</taxon>
    </lineage>
</organism>
<sequence>MSEYQYYEFIAIDQPLDAQAQAEVRSLSTRARITATSFVNEYHWGDFRGDPSRLMERHYDAHLYLANWGTWRIMLRLPCGLLDLEVAEQYCVSDQVTAWTAGQHLVLSMTSEDESGDWDYDPEVSLSSIVGIRDELAGGDHRALYLVWLAGYGTWEDDEDAFDQDENEELEPPVPPGLRTLTASQHALAGFLRLDDDLLAVAAEASPSLPDRAEDPEQLANWLADLPAGEKDRLLLHVAQGRAATARTEILRRFRSIIAPAVAAPGRRTVADLLDSAWRRRADQQRKEAAQHAEEEARREHARNLVRQKRLDDLSHDEEAAWAKVEVLIATRKPADYDAAVALLSDLQALAERDDRFDTFTLRSMALRHAHARKPSLIDRLDRARI</sequence>
<keyword evidence="2" id="KW-1185">Reference proteome</keyword>
<name>A0ABP7C3B1_9PSEU</name>